<feature type="region of interest" description="Disordered" evidence="1">
    <location>
        <begin position="1"/>
        <end position="26"/>
    </location>
</feature>
<gene>
    <name evidence="2" type="ORF">GCM10010989_17380</name>
</gene>
<dbReference type="EMBL" id="BMIO01000005">
    <property type="protein sequence ID" value="GGD43766.1"/>
    <property type="molecule type" value="Genomic_DNA"/>
</dbReference>
<evidence type="ECO:0000256" key="1">
    <source>
        <dbReference type="SAM" id="MobiDB-lite"/>
    </source>
</evidence>
<dbReference type="OrthoDB" id="7063346at2"/>
<keyword evidence="3" id="KW-1185">Reference proteome</keyword>
<protein>
    <recommendedName>
        <fullName evidence="4">Leucine-rich repeat domain-containing protein</fullName>
    </recommendedName>
</protein>
<dbReference type="Proteomes" id="UP000598997">
    <property type="component" value="Unassembled WGS sequence"/>
</dbReference>
<evidence type="ECO:0000313" key="3">
    <source>
        <dbReference type="Proteomes" id="UP000598997"/>
    </source>
</evidence>
<dbReference type="SUPFAM" id="SSF52058">
    <property type="entry name" value="L domain-like"/>
    <property type="match status" value="1"/>
</dbReference>
<organism evidence="2 3">
    <name type="scientific">Croceicoccus pelagius</name>
    <dbReference type="NCBI Taxonomy" id="1703341"/>
    <lineage>
        <taxon>Bacteria</taxon>
        <taxon>Pseudomonadati</taxon>
        <taxon>Pseudomonadota</taxon>
        <taxon>Alphaproteobacteria</taxon>
        <taxon>Sphingomonadales</taxon>
        <taxon>Erythrobacteraceae</taxon>
        <taxon>Croceicoccus</taxon>
    </lineage>
</organism>
<dbReference type="Gene3D" id="3.80.10.10">
    <property type="entry name" value="Ribonuclease Inhibitor"/>
    <property type="match status" value="1"/>
</dbReference>
<dbReference type="AlphaFoldDB" id="A0A916YGJ2"/>
<comment type="caution">
    <text evidence="2">The sequence shown here is derived from an EMBL/GenBank/DDBJ whole genome shotgun (WGS) entry which is preliminary data.</text>
</comment>
<sequence length="219" mass="25301">MAGPDDKVGIPLDATSGTHNREKKSHVGISRRSNLRALWAGAVNQDFFDEIVQLINLEELYMAWPTTAADISGIAALKKLRKLQIDSPRNVTDFTPLTRLPKLVELDLENAKHLYDLSWLRPLKDRLEVLHLDGSINTSQKLKSLEPLDGFVFRKFWMTNARLEDKDFGPLINCRNLTDFHCARFAARKEDFMRLADARPDLKCQWFDPDLWEPPRKFR</sequence>
<evidence type="ECO:0000313" key="2">
    <source>
        <dbReference type="EMBL" id="GGD43766.1"/>
    </source>
</evidence>
<name>A0A916YGJ2_9SPHN</name>
<dbReference type="RefSeq" id="WP_066760802.1">
    <property type="nucleotide sequence ID" value="NZ_BMIO01000005.1"/>
</dbReference>
<proteinExistence type="predicted"/>
<dbReference type="InterPro" id="IPR032675">
    <property type="entry name" value="LRR_dom_sf"/>
</dbReference>
<reference evidence="2 3" key="1">
    <citation type="journal article" date="2014" name="Int. J. Syst. Evol. Microbiol.">
        <title>Complete genome sequence of Corynebacterium casei LMG S-19264T (=DSM 44701T), isolated from a smear-ripened cheese.</title>
        <authorList>
            <consortium name="US DOE Joint Genome Institute (JGI-PGF)"/>
            <person name="Walter F."/>
            <person name="Albersmeier A."/>
            <person name="Kalinowski J."/>
            <person name="Ruckert C."/>
        </authorList>
    </citation>
    <scope>NUCLEOTIDE SEQUENCE [LARGE SCALE GENOMIC DNA]</scope>
    <source>
        <strain evidence="2 3">CGMCC 1.15358</strain>
    </source>
</reference>
<evidence type="ECO:0008006" key="4">
    <source>
        <dbReference type="Google" id="ProtNLM"/>
    </source>
</evidence>
<accession>A0A916YGJ2</accession>